<keyword evidence="5 9" id="KW-0472">Membrane</keyword>
<dbReference type="Proteomes" id="UP001249851">
    <property type="component" value="Unassembled WGS sequence"/>
</dbReference>
<name>A0AAD9VFK5_ACRCE</name>
<dbReference type="PRINTS" id="PR00237">
    <property type="entry name" value="GPCRRHODOPSN"/>
</dbReference>
<proteinExistence type="inferred from homology"/>
<reference evidence="11" key="1">
    <citation type="journal article" date="2023" name="G3 (Bethesda)">
        <title>Whole genome assembly and annotation of the endangered Caribbean coral Acropora cervicornis.</title>
        <authorList>
            <person name="Selwyn J.D."/>
            <person name="Vollmer S.V."/>
        </authorList>
    </citation>
    <scope>NUCLEOTIDE SEQUENCE</scope>
    <source>
        <strain evidence="11">K2</strain>
    </source>
</reference>
<dbReference type="InterPro" id="IPR017452">
    <property type="entry name" value="GPCR_Rhodpsn_7TM"/>
</dbReference>
<feature type="transmembrane region" description="Helical" evidence="9">
    <location>
        <begin position="292"/>
        <end position="315"/>
    </location>
</feature>
<keyword evidence="3 9" id="KW-1133">Transmembrane helix</keyword>
<evidence type="ECO:0000256" key="9">
    <source>
        <dbReference type="SAM" id="Phobius"/>
    </source>
</evidence>
<sequence length="376" mass="42721">MNTTFNANNSALAPVCPLSQWTFLSSFSQLLAYSVIFLLSIFGNCVLITALCGNYSRCHAVMRYYIVNMAVADLLTTVVNIGVQVYHYALLVMHKQFVWLVDGITGVALCKMIVFLQGTAIACSVFTLIAIAINRFRAVVFPFQRTMRNSRAYLVITVVWISAFATASPMLYAMRLKNVNEESYCMEDWEPLLDNQSSRGHYTIVLFFSLYLCPLLLLALLYSIIALKVWGRTAPGKTTAVNQVIEMERKKKIMMICITVVLVFSLCWLPFYVYLILEFVGAFNDGCNTPEYLAFLGLFFGHANSAINPFIYIIYNSDYQKGVKRVLSFCSCPWKSNKLRMRTSRSMLESLPSQRTFKELELTSIKKYFLGQPSEN</sequence>
<keyword evidence="2 8" id="KW-0812">Transmembrane</keyword>
<dbReference type="AlphaFoldDB" id="A0AAD9VFK5"/>
<dbReference type="PANTHER" id="PTHR45695">
    <property type="entry name" value="LEUCOKININ RECEPTOR-RELATED"/>
    <property type="match status" value="1"/>
</dbReference>
<dbReference type="PROSITE" id="PS50262">
    <property type="entry name" value="G_PROTEIN_RECEP_F1_2"/>
    <property type="match status" value="1"/>
</dbReference>
<evidence type="ECO:0000256" key="8">
    <source>
        <dbReference type="RuleBase" id="RU000688"/>
    </source>
</evidence>
<feature type="transmembrane region" description="Helical" evidence="9">
    <location>
        <begin position="30"/>
        <end position="52"/>
    </location>
</feature>
<evidence type="ECO:0000256" key="6">
    <source>
        <dbReference type="ARBA" id="ARBA00023170"/>
    </source>
</evidence>
<dbReference type="PANTHER" id="PTHR45695:SF9">
    <property type="entry name" value="LEUCOKININ RECEPTOR"/>
    <property type="match status" value="1"/>
</dbReference>
<evidence type="ECO:0000256" key="3">
    <source>
        <dbReference type="ARBA" id="ARBA00022989"/>
    </source>
</evidence>
<dbReference type="GO" id="GO:0004930">
    <property type="term" value="F:G protein-coupled receptor activity"/>
    <property type="evidence" value="ECO:0007669"/>
    <property type="project" value="UniProtKB-KW"/>
</dbReference>
<feature type="transmembrane region" description="Helical" evidence="9">
    <location>
        <begin position="253"/>
        <end position="277"/>
    </location>
</feature>
<organism evidence="11 12">
    <name type="scientific">Acropora cervicornis</name>
    <name type="common">Staghorn coral</name>
    <dbReference type="NCBI Taxonomy" id="6130"/>
    <lineage>
        <taxon>Eukaryota</taxon>
        <taxon>Metazoa</taxon>
        <taxon>Cnidaria</taxon>
        <taxon>Anthozoa</taxon>
        <taxon>Hexacorallia</taxon>
        <taxon>Scleractinia</taxon>
        <taxon>Astrocoeniina</taxon>
        <taxon>Acroporidae</taxon>
        <taxon>Acropora</taxon>
    </lineage>
</organism>
<comment type="similarity">
    <text evidence="8">Belongs to the G-protein coupled receptor 1 family.</text>
</comment>
<keyword evidence="6 8" id="KW-0675">Receptor</keyword>
<reference evidence="11" key="2">
    <citation type="journal article" date="2023" name="Science">
        <title>Genomic signatures of disease resistance in endangered staghorn corals.</title>
        <authorList>
            <person name="Vollmer S.V."/>
            <person name="Selwyn J.D."/>
            <person name="Despard B.A."/>
            <person name="Roesel C.L."/>
        </authorList>
    </citation>
    <scope>NUCLEOTIDE SEQUENCE</scope>
    <source>
        <strain evidence="11">K2</strain>
    </source>
</reference>
<dbReference type="EMBL" id="JARQWQ010000003">
    <property type="protein sequence ID" value="KAK2572748.1"/>
    <property type="molecule type" value="Genomic_DNA"/>
</dbReference>
<keyword evidence="7 8" id="KW-0807">Transducer</keyword>
<evidence type="ECO:0000313" key="11">
    <source>
        <dbReference type="EMBL" id="KAK2572748.1"/>
    </source>
</evidence>
<evidence type="ECO:0000256" key="5">
    <source>
        <dbReference type="ARBA" id="ARBA00023136"/>
    </source>
</evidence>
<keyword evidence="4 8" id="KW-0297">G-protein coupled receptor</keyword>
<dbReference type="PROSITE" id="PS00237">
    <property type="entry name" value="G_PROTEIN_RECEP_F1_1"/>
    <property type="match status" value="1"/>
</dbReference>
<feature type="domain" description="G-protein coupled receptors family 1 profile" evidence="10">
    <location>
        <begin position="43"/>
        <end position="312"/>
    </location>
</feature>
<dbReference type="FunFam" id="1.20.1070.10:FF:000291">
    <property type="entry name" value="Predicted protein"/>
    <property type="match status" value="1"/>
</dbReference>
<comment type="caution">
    <text evidence="11">The sequence shown here is derived from an EMBL/GenBank/DDBJ whole genome shotgun (WGS) entry which is preliminary data.</text>
</comment>
<feature type="transmembrane region" description="Helical" evidence="9">
    <location>
        <begin position="152"/>
        <end position="174"/>
    </location>
</feature>
<evidence type="ECO:0000259" key="10">
    <source>
        <dbReference type="PROSITE" id="PS50262"/>
    </source>
</evidence>
<dbReference type="Pfam" id="PF00001">
    <property type="entry name" value="7tm_1"/>
    <property type="match status" value="1"/>
</dbReference>
<dbReference type="Gene3D" id="1.20.1070.10">
    <property type="entry name" value="Rhodopsin 7-helix transmembrane proteins"/>
    <property type="match status" value="1"/>
</dbReference>
<evidence type="ECO:0000256" key="1">
    <source>
        <dbReference type="ARBA" id="ARBA00004141"/>
    </source>
</evidence>
<accession>A0AAD9VFK5</accession>
<feature type="transmembrane region" description="Helical" evidence="9">
    <location>
        <begin position="64"/>
        <end position="86"/>
    </location>
</feature>
<evidence type="ECO:0000313" key="12">
    <source>
        <dbReference type="Proteomes" id="UP001249851"/>
    </source>
</evidence>
<feature type="transmembrane region" description="Helical" evidence="9">
    <location>
        <begin position="106"/>
        <end position="131"/>
    </location>
</feature>
<evidence type="ECO:0000256" key="4">
    <source>
        <dbReference type="ARBA" id="ARBA00023040"/>
    </source>
</evidence>
<keyword evidence="12" id="KW-1185">Reference proteome</keyword>
<evidence type="ECO:0000256" key="7">
    <source>
        <dbReference type="ARBA" id="ARBA00023224"/>
    </source>
</evidence>
<dbReference type="InterPro" id="IPR000276">
    <property type="entry name" value="GPCR_Rhodpsn"/>
</dbReference>
<protein>
    <submittedName>
        <fullName evidence="11">Neuropeptide FF receptor 2</fullName>
    </submittedName>
</protein>
<feature type="transmembrane region" description="Helical" evidence="9">
    <location>
        <begin position="202"/>
        <end position="227"/>
    </location>
</feature>
<dbReference type="SUPFAM" id="SSF81321">
    <property type="entry name" value="Family A G protein-coupled receptor-like"/>
    <property type="match status" value="1"/>
</dbReference>
<evidence type="ECO:0000256" key="2">
    <source>
        <dbReference type="ARBA" id="ARBA00022692"/>
    </source>
</evidence>
<dbReference type="GO" id="GO:0005886">
    <property type="term" value="C:plasma membrane"/>
    <property type="evidence" value="ECO:0007669"/>
    <property type="project" value="TreeGrafter"/>
</dbReference>
<comment type="subcellular location">
    <subcellularLocation>
        <location evidence="1">Membrane</location>
        <topology evidence="1">Multi-pass membrane protein</topology>
    </subcellularLocation>
</comment>
<gene>
    <name evidence="11" type="ORF">P5673_001729</name>
</gene>